<dbReference type="InterPro" id="IPR050490">
    <property type="entry name" value="Bact_solute-bd_prot1"/>
</dbReference>
<comment type="caution">
    <text evidence="2">The sequence shown here is derived from an EMBL/GenBank/DDBJ whole genome shotgun (WGS) entry which is preliminary data.</text>
</comment>
<dbReference type="SUPFAM" id="SSF53850">
    <property type="entry name" value="Periplasmic binding protein-like II"/>
    <property type="match status" value="1"/>
</dbReference>
<feature type="chain" id="PRO_5039368107" evidence="1">
    <location>
        <begin position="21"/>
        <end position="421"/>
    </location>
</feature>
<dbReference type="EMBL" id="BMMX01000002">
    <property type="protein sequence ID" value="GGK78502.1"/>
    <property type="molecule type" value="Genomic_DNA"/>
</dbReference>
<evidence type="ECO:0000313" key="2">
    <source>
        <dbReference type="EMBL" id="GGK78502.1"/>
    </source>
</evidence>
<dbReference type="PANTHER" id="PTHR43649:SF30">
    <property type="entry name" value="ABC TRANSPORTER SUBSTRATE-BINDING PROTEIN"/>
    <property type="match status" value="1"/>
</dbReference>
<dbReference type="Gene3D" id="3.40.190.10">
    <property type="entry name" value="Periplasmic binding protein-like II"/>
    <property type="match status" value="2"/>
</dbReference>
<keyword evidence="1" id="KW-0732">Signal</keyword>
<sequence>MRKKILGIGAALTAACLVTAGCGGGSGGDSDSKSITVMSIWHASDPEGKILNDVVTQLGSKGINVKVIEGGETLADTFDTSFAANKEPDVAIVNLAEKTNDWVKNGEVVPASEYLDTWGLTSKIKPEALAEWKDADGKVQGFPYVGFVWPVWYNTELLAKAGVTDIPKTTDDLIAAAGKLRAAGIGPLVVGGKDWSGQKLFLQIAQSYMTADEARTVYAKGGYCDSPAAMRGIQLFTRLRDAGVFADDVEGLTADQMNASFFAGKSAVMSAGSWAFAPAPAALVPNIQLGGLPVPAGGTYAEPTAYRGFTGSGFWVSRNGKKKIDAVKEFVTAFYDPAVVDRFAAEANTVTAGVSSGDVQAKNALMKTAVTELDSKVKYALMPDTVVPGKVADPMIRATSSAFIKGNDANKICKSLDQLYS</sequence>
<proteinExistence type="predicted"/>
<feature type="signal peptide" evidence="1">
    <location>
        <begin position="1"/>
        <end position="20"/>
    </location>
</feature>
<accession>A0A8J3BXI9</accession>
<dbReference type="AlphaFoldDB" id="A0A8J3BXI9"/>
<dbReference type="RefSeq" id="WP_189077948.1">
    <property type="nucleotide sequence ID" value="NZ_BMMX01000002.1"/>
</dbReference>
<gene>
    <name evidence="2" type="ORF">GCM10012284_10500</name>
</gene>
<evidence type="ECO:0000313" key="3">
    <source>
        <dbReference type="Proteomes" id="UP000656042"/>
    </source>
</evidence>
<evidence type="ECO:0000256" key="1">
    <source>
        <dbReference type="SAM" id="SignalP"/>
    </source>
</evidence>
<protein>
    <submittedName>
        <fullName evidence="2">ABC transporter substrate-binding protein</fullName>
    </submittedName>
</protein>
<organism evidence="2 3">
    <name type="scientific">Mangrovihabitans endophyticus</name>
    <dbReference type="NCBI Taxonomy" id="1751298"/>
    <lineage>
        <taxon>Bacteria</taxon>
        <taxon>Bacillati</taxon>
        <taxon>Actinomycetota</taxon>
        <taxon>Actinomycetes</taxon>
        <taxon>Micromonosporales</taxon>
        <taxon>Micromonosporaceae</taxon>
        <taxon>Mangrovihabitans</taxon>
    </lineage>
</organism>
<name>A0A8J3BXI9_9ACTN</name>
<keyword evidence="3" id="KW-1185">Reference proteome</keyword>
<dbReference type="PROSITE" id="PS51257">
    <property type="entry name" value="PROKAR_LIPOPROTEIN"/>
    <property type="match status" value="1"/>
</dbReference>
<dbReference type="PANTHER" id="PTHR43649">
    <property type="entry name" value="ARABINOSE-BINDING PROTEIN-RELATED"/>
    <property type="match status" value="1"/>
</dbReference>
<reference evidence="2" key="2">
    <citation type="submission" date="2020-09" db="EMBL/GenBank/DDBJ databases">
        <authorList>
            <person name="Sun Q."/>
            <person name="Zhou Y."/>
        </authorList>
    </citation>
    <scope>NUCLEOTIDE SEQUENCE</scope>
    <source>
        <strain evidence="2">CGMCC 4.7299</strain>
    </source>
</reference>
<dbReference type="Proteomes" id="UP000656042">
    <property type="component" value="Unassembled WGS sequence"/>
</dbReference>
<reference evidence="2" key="1">
    <citation type="journal article" date="2014" name="Int. J. Syst. Evol. Microbiol.">
        <title>Complete genome sequence of Corynebacterium casei LMG S-19264T (=DSM 44701T), isolated from a smear-ripened cheese.</title>
        <authorList>
            <consortium name="US DOE Joint Genome Institute (JGI-PGF)"/>
            <person name="Walter F."/>
            <person name="Albersmeier A."/>
            <person name="Kalinowski J."/>
            <person name="Ruckert C."/>
        </authorList>
    </citation>
    <scope>NUCLEOTIDE SEQUENCE</scope>
    <source>
        <strain evidence="2">CGMCC 4.7299</strain>
    </source>
</reference>